<dbReference type="GO" id="GO:0009245">
    <property type="term" value="P:lipid A biosynthetic process"/>
    <property type="evidence" value="ECO:0007669"/>
    <property type="project" value="TreeGrafter"/>
</dbReference>
<evidence type="ECO:0000256" key="2">
    <source>
        <dbReference type="ARBA" id="ARBA00004713"/>
    </source>
</evidence>
<dbReference type="EC" id="2.4.99.12" evidence="3 10"/>
<evidence type="ECO:0000256" key="5">
    <source>
        <dbReference type="ARBA" id="ARBA00022679"/>
    </source>
</evidence>
<dbReference type="GO" id="GO:0009244">
    <property type="term" value="P:lipopolysaccharide core region biosynthetic process"/>
    <property type="evidence" value="ECO:0007669"/>
    <property type="project" value="UniProtKB-UniRule"/>
</dbReference>
<keyword evidence="5 10" id="KW-0808">Transferase</keyword>
<feature type="domain" description="3-deoxy-D-manno-octulosonic-acid transferase N-terminal" evidence="11">
    <location>
        <begin position="39"/>
        <end position="212"/>
    </location>
</feature>
<keyword evidence="13" id="KW-1185">Reference proteome</keyword>
<dbReference type="Gene3D" id="3.40.50.2000">
    <property type="entry name" value="Glycogen Phosphorylase B"/>
    <property type="match status" value="1"/>
</dbReference>
<dbReference type="SUPFAM" id="SSF53756">
    <property type="entry name" value="UDP-Glycosyltransferase/glycogen phosphorylase"/>
    <property type="match status" value="1"/>
</dbReference>
<keyword evidence="10" id="KW-0448">Lipopolysaccharide biosynthesis</keyword>
<keyword evidence="10" id="KW-0472">Membrane</keyword>
<evidence type="ECO:0000313" key="13">
    <source>
        <dbReference type="Proteomes" id="UP000639775"/>
    </source>
</evidence>
<accession>A0A967EEX2</accession>
<evidence type="ECO:0000313" key="12">
    <source>
        <dbReference type="EMBL" id="NHQ72905.1"/>
    </source>
</evidence>
<evidence type="ECO:0000256" key="4">
    <source>
        <dbReference type="ARBA" id="ARBA00019077"/>
    </source>
</evidence>
<comment type="subcellular location">
    <subcellularLocation>
        <location evidence="10">Cell membrane</location>
    </subcellularLocation>
</comment>
<dbReference type="InterPro" id="IPR039901">
    <property type="entry name" value="Kdotransferase"/>
</dbReference>
<evidence type="ECO:0000256" key="10">
    <source>
        <dbReference type="RuleBase" id="RU365103"/>
    </source>
</evidence>
<organism evidence="12 13">
    <name type="scientific">Roseovarius gahaiensis</name>
    <dbReference type="NCBI Taxonomy" id="2716691"/>
    <lineage>
        <taxon>Bacteria</taxon>
        <taxon>Pseudomonadati</taxon>
        <taxon>Pseudomonadota</taxon>
        <taxon>Alphaproteobacteria</taxon>
        <taxon>Rhodobacterales</taxon>
        <taxon>Roseobacteraceae</taxon>
        <taxon>Roseovarius</taxon>
    </lineage>
</organism>
<dbReference type="AlphaFoldDB" id="A0A967EEX2"/>
<evidence type="ECO:0000256" key="7">
    <source>
        <dbReference type="ARBA" id="ARBA00049183"/>
    </source>
</evidence>
<sequence>MGRRPLPLRLYTVAANLLAPVAYNRVKAKLHAEGIPPDRYRERMGHATQPRPDGPLIWFHAASVGESLSVLRLISYMAQAHDDWHFLITSGTATSGKMLADRLPPRCSHQFAPLDSGRAVARFLAHWRPDLAVFVESEFWPQMLAKTHASGARMALLNARISDRSARNWKRFATTARHLLGVFSLIHCQDKRTERHLRALGLDHAQVGQNLKSLSGPLPVDSAKLQAMQTATGARPVWVASSTHPGEDDIMLAAHHRLLADHPDLLLILVPRHIERAGQIKKLIAQNGLSHAQRSAGGMPGAGDQVYLADTLGETGLWYALSPITCLCGSFVPVGGHNPYEPAHAGSALVHGPLYANFADTYAELAAGHNSTEVQDADELADAVNHWLDNPPALQDARDRAARFAAAQEDALDALALDLSALVDPV</sequence>
<dbReference type="GO" id="GO:0005886">
    <property type="term" value="C:plasma membrane"/>
    <property type="evidence" value="ECO:0007669"/>
    <property type="project" value="UniProtKB-SubCell"/>
</dbReference>
<evidence type="ECO:0000256" key="6">
    <source>
        <dbReference type="ARBA" id="ARBA00031445"/>
    </source>
</evidence>
<dbReference type="RefSeq" id="WP_167192596.1">
    <property type="nucleotide sequence ID" value="NZ_JAAORB010000001.1"/>
</dbReference>
<dbReference type="Gene3D" id="3.40.50.11720">
    <property type="entry name" value="3-Deoxy-D-manno-octulosonic-acid transferase, N-terminal domain"/>
    <property type="match status" value="1"/>
</dbReference>
<comment type="catalytic activity">
    <reaction evidence="7 10">
        <text>lipid IVA (E. coli) + CMP-3-deoxy-beta-D-manno-octulosonate = alpha-Kdo-(2-&gt;6)-lipid IVA (E. coli) + CMP + H(+)</text>
        <dbReference type="Rhea" id="RHEA:28066"/>
        <dbReference type="ChEBI" id="CHEBI:15378"/>
        <dbReference type="ChEBI" id="CHEBI:58603"/>
        <dbReference type="ChEBI" id="CHEBI:60364"/>
        <dbReference type="ChEBI" id="CHEBI:60377"/>
        <dbReference type="ChEBI" id="CHEBI:85987"/>
        <dbReference type="EC" id="2.4.99.12"/>
    </reaction>
</comment>
<comment type="similarity">
    <text evidence="10">Belongs to the glycosyltransferase group 1 family.</text>
</comment>
<dbReference type="InterPro" id="IPR007507">
    <property type="entry name" value="Glycos_transf_N"/>
</dbReference>
<dbReference type="Pfam" id="PF04413">
    <property type="entry name" value="Glycos_transf_N"/>
    <property type="match status" value="1"/>
</dbReference>
<feature type="site" description="Transition state stabilizer" evidence="9">
    <location>
        <position position="136"/>
    </location>
</feature>
<evidence type="ECO:0000259" key="11">
    <source>
        <dbReference type="Pfam" id="PF04413"/>
    </source>
</evidence>
<dbReference type="EMBL" id="JAAORB010000001">
    <property type="protein sequence ID" value="NHQ72905.1"/>
    <property type="molecule type" value="Genomic_DNA"/>
</dbReference>
<evidence type="ECO:0000256" key="9">
    <source>
        <dbReference type="PIRSR" id="PIRSR639901-2"/>
    </source>
</evidence>
<dbReference type="InterPro" id="IPR038107">
    <property type="entry name" value="Glycos_transf_N_sf"/>
</dbReference>
<reference evidence="12" key="1">
    <citation type="submission" date="2020-03" db="EMBL/GenBank/DDBJ databases">
        <title>Roseovarius gahaiensis sp. nov., isolated from Gahai Saline Lake, China.</title>
        <authorList>
            <person name="Sun X."/>
        </authorList>
    </citation>
    <scope>NUCLEOTIDE SEQUENCE</scope>
    <source>
        <strain evidence="12">GH877</strain>
    </source>
</reference>
<keyword evidence="10" id="KW-1003">Cell membrane</keyword>
<comment type="function">
    <text evidence="1 10">Involved in lipopolysaccharide (LPS) biosynthesis. Catalyzes the transfer of 3-deoxy-D-manno-octulosonate (Kdo) residue(s) from CMP-Kdo to lipid IV(A), the tetraacyldisaccharide-1,4'-bisphosphate precursor of lipid A.</text>
</comment>
<comment type="pathway">
    <text evidence="2 10">Bacterial outer membrane biogenesis; LPS core biosynthesis.</text>
</comment>
<name>A0A967EEX2_9RHOB</name>
<dbReference type="PANTHER" id="PTHR42755:SF1">
    <property type="entry name" value="3-DEOXY-D-MANNO-OCTULOSONIC ACID TRANSFERASE, MITOCHONDRIAL-RELATED"/>
    <property type="match status" value="1"/>
</dbReference>
<dbReference type="GO" id="GO:0043842">
    <property type="term" value="F:Kdo transferase activity"/>
    <property type="evidence" value="ECO:0007669"/>
    <property type="project" value="UniProtKB-EC"/>
</dbReference>
<feature type="site" description="Transition state stabilizer" evidence="9">
    <location>
        <position position="212"/>
    </location>
</feature>
<dbReference type="PANTHER" id="PTHR42755">
    <property type="entry name" value="3-DEOXY-MANNO-OCTULOSONATE CYTIDYLYLTRANSFERASE"/>
    <property type="match status" value="1"/>
</dbReference>
<gene>
    <name evidence="12" type="ORF">HAT86_00290</name>
</gene>
<proteinExistence type="inferred from homology"/>
<comment type="caution">
    <text evidence="12">The sequence shown here is derived from an EMBL/GenBank/DDBJ whole genome shotgun (WGS) entry which is preliminary data.</text>
</comment>
<protein>
    <recommendedName>
        <fullName evidence="4 10">3-deoxy-D-manno-octulosonic acid transferase</fullName>
        <shortName evidence="10">Kdo transferase</shortName>
        <ecNumber evidence="3 10">2.4.99.12</ecNumber>
    </recommendedName>
    <alternativeName>
        <fullName evidence="6 10">Lipid IV(A) 3-deoxy-D-manno-octulosonic acid transferase</fullName>
    </alternativeName>
</protein>
<evidence type="ECO:0000256" key="3">
    <source>
        <dbReference type="ARBA" id="ARBA00012621"/>
    </source>
</evidence>
<feature type="active site" description="Proton acceptor" evidence="8">
    <location>
        <position position="66"/>
    </location>
</feature>
<evidence type="ECO:0000256" key="8">
    <source>
        <dbReference type="PIRSR" id="PIRSR639901-1"/>
    </source>
</evidence>
<dbReference type="Proteomes" id="UP000639775">
    <property type="component" value="Unassembled WGS sequence"/>
</dbReference>
<evidence type="ECO:0000256" key="1">
    <source>
        <dbReference type="ARBA" id="ARBA00003394"/>
    </source>
</evidence>